<organism evidence="8 9">
    <name type="scientific">Sagittula marina</name>
    <dbReference type="NCBI Taxonomy" id="943940"/>
    <lineage>
        <taxon>Bacteria</taxon>
        <taxon>Pseudomonadati</taxon>
        <taxon>Pseudomonadota</taxon>
        <taxon>Alphaproteobacteria</taxon>
        <taxon>Rhodobacterales</taxon>
        <taxon>Roseobacteraceae</taxon>
        <taxon>Sagittula</taxon>
    </lineage>
</organism>
<name>A0A7W6DIQ2_9RHOB</name>
<proteinExistence type="predicted"/>
<keyword evidence="4 6" id="KW-1133">Transmembrane helix</keyword>
<evidence type="ECO:0000256" key="4">
    <source>
        <dbReference type="ARBA" id="ARBA00022989"/>
    </source>
</evidence>
<dbReference type="RefSeq" id="WP_183962621.1">
    <property type="nucleotide sequence ID" value="NZ_BAABBZ010000012.1"/>
</dbReference>
<dbReference type="AlphaFoldDB" id="A0A7W6DIQ2"/>
<dbReference type="InterPro" id="IPR051311">
    <property type="entry name" value="DedA_domain"/>
</dbReference>
<keyword evidence="5 6" id="KW-0472">Membrane</keyword>
<feature type="transmembrane region" description="Helical" evidence="6">
    <location>
        <begin position="172"/>
        <end position="190"/>
    </location>
</feature>
<dbReference type="PANTHER" id="PTHR42709">
    <property type="entry name" value="ALKALINE PHOSPHATASE LIKE PROTEIN"/>
    <property type="match status" value="1"/>
</dbReference>
<evidence type="ECO:0000313" key="9">
    <source>
        <dbReference type="Proteomes" id="UP000541426"/>
    </source>
</evidence>
<keyword evidence="9" id="KW-1185">Reference proteome</keyword>
<feature type="transmembrane region" description="Helical" evidence="6">
    <location>
        <begin position="138"/>
        <end position="160"/>
    </location>
</feature>
<evidence type="ECO:0000256" key="3">
    <source>
        <dbReference type="ARBA" id="ARBA00022692"/>
    </source>
</evidence>
<feature type="transmembrane region" description="Helical" evidence="6">
    <location>
        <begin position="50"/>
        <end position="72"/>
    </location>
</feature>
<reference evidence="8 9" key="1">
    <citation type="submission" date="2020-08" db="EMBL/GenBank/DDBJ databases">
        <title>Genomic Encyclopedia of Type Strains, Phase IV (KMG-IV): sequencing the most valuable type-strain genomes for metagenomic binning, comparative biology and taxonomic classification.</title>
        <authorList>
            <person name="Goeker M."/>
        </authorList>
    </citation>
    <scope>NUCLEOTIDE SEQUENCE [LARGE SCALE GENOMIC DNA]</scope>
    <source>
        <strain evidence="8 9">DSM 102235</strain>
    </source>
</reference>
<dbReference type="InterPro" id="IPR032816">
    <property type="entry name" value="VTT_dom"/>
</dbReference>
<gene>
    <name evidence="8" type="ORF">GGQ68_000302</name>
</gene>
<sequence length="207" mass="22744">MFDWITGLIDSMGALGVAFLMFLENVFPPIPSELIMPLAGFNAARGDMSLWVVILSGSAGSLAGAYLWYWLARRVGFDRVCRLTHKHGRWLGVSPDELDRANAWFDRHDSGAVLIGRLIPTVRTLISVPAGVRRMNRALFLGFSALGTVAWTAALTLAGYWLEGGYETVSAWLDPVSTAVVVGLFAVYLWRVVTYNKRNGISGQKAH</sequence>
<keyword evidence="3 6" id="KW-0812">Transmembrane</keyword>
<comment type="subcellular location">
    <subcellularLocation>
        <location evidence="1">Cell membrane</location>
        <topology evidence="1">Multi-pass membrane protein</topology>
    </subcellularLocation>
</comment>
<evidence type="ECO:0000256" key="2">
    <source>
        <dbReference type="ARBA" id="ARBA00022475"/>
    </source>
</evidence>
<dbReference type="GO" id="GO:0005886">
    <property type="term" value="C:plasma membrane"/>
    <property type="evidence" value="ECO:0007669"/>
    <property type="project" value="UniProtKB-SubCell"/>
</dbReference>
<keyword evidence="2" id="KW-1003">Cell membrane</keyword>
<dbReference type="Proteomes" id="UP000541426">
    <property type="component" value="Unassembled WGS sequence"/>
</dbReference>
<dbReference type="EMBL" id="JACIEJ010000001">
    <property type="protein sequence ID" value="MBB3983991.1"/>
    <property type="molecule type" value="Genomic_DNA"/>
</dbReference>
<protein>
    <submittedName>
        <fullName evidence="8">Membrane protein DedA with SNARE-associated domain</fullName>
    </submittedName>
</protein>
<feature type="transmembrane region" description="Helical" evidence="6">
    <location>
        <begin position="12"/>
        <end position="30"/>
    </location>
</feature>
<feature type="domain" description="VTT" evidence="7">
    <location>
        <begin position="30"/>
        <end position="160"/>
    </location>
</feature>
<comment type="caution">
    <text evidence="8">The sequence shown here is derived from an EMBL/GenBank/DDBJ whole genome shotgun (WGS) entry which is preliminary data.</text>
</comment>
<evidence type="ECO:0000259" key="7">
    <source>
        <dbReference type="Pfam" id="PF09335"/>
    </source>
</evidence>
<evidence type="ECO:0000256" key="1">
    <source>
        <dbReference type="ARBA" id="ARBA00004651"/>
    </source>
</evidence>
<evidence type="ECO:0000256" key="6">
    <source>
        <dbReference type="SAM" id="Phobius"/>
    </source>
</evidence>
<dbReference type="PANTHER" id="PTHR42709:SF6">
    <property type="entry name" value="UNDECAPRENYL PHOSPHATE TRANSPORTER A"/>
    <property type="match status" value="1"/>
</dbReference>
<evidence type="ECO:0000313" key="8">
    <source>
        <dbReference type="EMBL" id="MBB3983991.1"/>
    </source>
</evidence>
<evidence type="ECO:0000256" key="5">
    <source>
        <dbReference type="ARBA" id="ARBA00023136"/>
    </source>
</evidence>
<dbReference type="Pfam" id="PF09335">
    <property type="entry name" value="VTT_dom"/>
    <property type="match status" value="1"/>
</dbReference>
<accession>A0A7W6DIQ2</accession>